<dbReference type="InterPro" id="IPR041210">
    <property type="entry name" value="NLRC5_atypical_Card"/>
</dbReference>
<dbReference type="GeneID" id="113429639"/>
<dbReference type="Proteomes" id="UP000504612">
    <property type="component" value="Unplaced"/>
</dbReference>
<dbReference type="RefSeq" id="XP_026547927.1">
    <property type="nucleotide sequence ID" value="XM_026692142.1"/>
</dbReference>
<name>A0A6J1VXV1_9SAUR</name>
<dbReference type="Pfam" id="PF18461">
    <property type="entry name" value="Atypical_Card"/>
    <property type="match status" value="1"/>
</dbReference>
<evidence type="ECO:0000313" key="2">
    <source>
        <dbReference type="Proteomes" id="UP000504612"/>
    </source>
</evidence>
<dbReference type="AlphaFoldDB" id="A0A6J1VXV1"/>
<organism evidence="2 3">
    <name type="scientific">Notechis scutatus</name>
    <name type="common">mainland tiger snake</name>
    <dbReference type="NCBI Taxonomy" id="8663"/>
    <lineage>
        <taxon>Eukaryota</taxon>
        <taxon>Metazoa</taxon>
        <taxon>Chordata</taxon>
        <taxon>Craniata</taxon>
        <taxon>Vertebrata</taxon>
        <taxon>Euteleostomi</taxon>
        <taxon>Lepidosauria</taxon>
        <taxon>Squamata</taxon>
        <taxon>Bifurcata</taxon>
        <taxon>Unidentata</taxon>
        <taxon>Episquamata</taxon>
        <taxon>Toxicofera</taxon>
        <taxon>Serpentes</taxon>
        <taxon>Colubroidea</taxon>
        <taxon>Elapidae</taxon>
        <taxon>Hydrophiinae</taxon>
        <taxon>Notechis</taxon>
    </lineage>
</organism>
<evidence type="ECO:0000259" key="1">
    <source>
        <dbReference type="Pfam" id="PF18461"/>
    </source>
</evidence>
<feature type="domain" description="NLRC5 atypical caspase recruitment" evidence="1">
    <location>
        <begin position="3"/>
        <end position="98"/>
    </location>
</feature>
<protein>
    <submittedName>
        <fullName evidence="3">Protein NLRC5-like</fullName>
    </submittedName>
</protein>
<gene>
    <name evidence="3" type="primary">LOC113429639</name>
</gene>
<reference evidence="3" key="1">
    <citation type="submission" date="2025-08" db="UniProtKB">
        <authorList>
            <consortium name="RefSeq"/>
        </authorList>
    </citation>
    <scope>IDENTIFICATION</scope>
</reference>
<keyword evidence="2" id="KW-1185">Reference proteome</keyword>
<sequence>MMMDGAQRQNTIGSIWPQLVDLLSDHSEWVLKKAEMLLPQDDLRLVDREPELKKKRLLVLDMVLRDVDTNPEVFRKFIQSVCMECDLPMGLEITLMSISQEGEGGLNHANSCSSRVVLNL</sequence>
<dbReference type="Gene3D" id="1.10.533.20">
    <property type="match status" value="1"/>
</dbReference>
<accession>A0A6J1VXV1</accession>
<evidence type="ECO:0000313" key="3">
    <source>
        <dbReference type="RefSeq" id="XP_026547927.1"/>
    </source>
</evidence>
<proteinExistence type="predicted"/>
<dbReference type="KEGG" id="nss:113429639"/>